<evidence type="ECO:0000313" key="15">
    <source>
        <dbReference type="Proteomes" id="UP000465607"/>
    </source>
</evidence>
<dbReference type="EMBL" id="WKQV01000018">
    <property type="protein sequence ID" value="MSD27709.1"/>
    <property type="molecule type" value="Genomic_DNA"/>
</dbReference>
<feature type="domain" description="TadE-like" evidence="2">
    <location>
        <begin position="16"/>
        <end position="50"/>
    </location>
</feature>
<dbReference type="Pfam" id="PF07811">
    <property type="entry name" value="TadE"/>
    <property type="match status" value="1"/>
</dbReference>
<gene>
    <name evidence="9" type="ORF">DW967_11915</name>
    <name evidence="8" type="ORF">DWV45_09445</name>
    <name evidence="7" type="ORF">DXD95_07575</name>
    <name evidence="4" type="ORF">ERS852497_01950</name>
    <name evidence="6" type="ORF">G4312_09225</name>
    <name evidence="5" type="ORF">GKE44_11240</name>
    <name evidence="3" type="ORF">T1815_00371</name>
</gene>
<accession>A0A0M6WYV5</accession>
<evidence type="ECO:0000313" key="3">
    <source>
        <dbReference type="EMBL" id="CRL42003.1"/>
    </source>
</evidence>
<dbReference type="EMBL" id="JAAIMP010000011">
    <property type="protein sequence ID" value="NSC77457.1"/>
    <property type="molecule type" value="Genomic_DNA"/>
</dbReference>
<dbReference type="EMBL" id="CVRQ01000058">
    <property type="protein sequence ID" value="CRL42003.1"/>
    <property type="molecule type" value="Genomic_DNA"/>
</dbReference>
<evidence type="ECO:0000313" key="7">
    <source>
        <dbReference type="EMBL" id="RGI68343.1"/>
    </source>
</evidence>
<dbReference type="EMBL" id="QSOB01000009">
    <property type="protein sequence ID" value="RGI68343.1"/>
    <property type="molecule type" value="Genomic_DNA"/>
</dbReference>
<dbReference type="Proteomes" id="UP000260642">
    <property type="component" value="Unassembled WGS sequence"/>
</dbReference>
<evidence type="ECO:0000313" key="9">
    <source>
        <dbReference type="EMBL" id="RGZ90304.1"/>
    </source>
</evidence>
<name>A0A0M6WYV5_9FIRM</name>
<feature type="transmembrane region" description="Helical" evidence="1">
    <location>
        <begin position="24"/>
        <end position="44"/>
    </location>
</feature>
<reference evidence="12 13" key="3">
    <citation type="submission" date="2018-08" db="EMBL/GenBank/DDBJ databases">
        <title>A genome reference for cultivated species of the human gut microbiota.</title>
        <authorList>
            <person name="Zou Y."/>
            <person name="Xue W."/>
            <person name="Luo G."/>
        </authorList>
    </citation>
    <scope>NUCLEOTIDE SEQUENCE [LARGE SCALE GENOMIC DNA]</scope>
    <source>
        <strain evidence="8 13">AF06-19</strain>
        <strain evidence="9 14">AM47-6BH</strain>
        <strain evidence="7 12">TM10-3</strain>
    </source>
</reference>
<proteinExistence type="predicted"/>
<dbReference type="InterPro" id="IPR012495">
    <property type="entry name" value="TadE-like_dom"/>
</dbReference>
<reference evidence="6" key="5">
    <citation type="journal article" date="2020" name="Cell Host Microbe">
        <title>Functional and Genomic Variation between Human-Derived Isolates of Lachnospiraceae Reveals Inter- and Intra-Species Diversity.</title>
        <authorList>
            <person name="Sorbara M.T."/>
            <person name="Littmann E.R."/>
            <person name="Fontana E."/>
            <person name="Moody T.U."/>
            <person name="Kohout C.E."/>
            <person name="Gjonbalaj M."/>
            <person name="Eaton V."/>
            <person name="Seok R."/>
            <person name="Leiner I.M."/>
            <person name="Pamer E.G."/>
        </authorList>
    </citation>
    <scope>NUCLEOTIDE SEQUENCE</scope>
    <source>
        <strain evidence="6">MSK.16.45</strain>
    </source>
</reference>
<evidence type="ECO:0000256" key="1">
    <source>
        <dbReference type="SAM" id="Phobius"/>
    </source>
</evidence>
<evidence type="ECO:0000313" key="14">
    <source>
        <dbReference type="Proteomes" id="UP000283721"/>
    </source>
</evidence>
<keyword evidence="1" id="KW-0812">Transmembrane</keyword>
<reference evidence="5 15" key="4">
    <citation type="journal article" date="2019" name="Nat. Med.">
        <title>A library of human gut bacterial isolates paired with longitudinal multiomics data enables mechanistic microbiome research.</title>
        <authorList>
            <person name="Poyet M."/>
            <person name="Groussin M."/>
            <person name="Gibbons S.M."/>
            <person name="Avila-Pacheco J."/>
            <person name="Jiang X."/>
            <person name="Kearney S.M."/>
            <person name="Perrotta A.R."/>
            <person name="Berdy B."/>
            <person name="Zhao S."/>
            <person name="Lieberman T.D."/>
            <person name="Swanson P.K."/>
            <person name="Smith M."/>
            <person name="Roesemann S."/>
            <person name="Alexander J.E."/>
            <person name="Rich S.A."/>
            <person name="Livny J."/>
            <person name="Vlamakis H."/>
            <person name="Clish C."/>
            <person name="Bullock K."/>
            <person name="Deik A."/>
            <person name="Scott J."/>
            <person name="Pierce K.A."/>
            <person name="Xavier R.J."/>
            <person name="Alm E.J."/>
        </authorList>
    </citation>
    <scope>NUCLEOTIDE SEQUENCE [LARGE SCALE GENOMIC DNA]</scope>
    <source>
        <strain evidence="5 15">BIOML-A5</strain>
    </source>
</reference>
<dbReference type="Proteomes" id="UP000049472">
    <property type="component" value="Unassembled WGS sequence"/>
</dbReference>
<keyword evidence="1" id="KW-1133">Transmembrane helix</keyword>
<reference evidence="10" key="2">
    <citation type="submission" date="2015-05" db="EMBL/GenBank/DDBJ databases">
        <authorList>
            <consortium name="Pathogen Informatics"/>
        </authorList>
    </citation>
    <scope>NUCLEOTIDE SEQUENCE [LARGE SCALE GENOMIC DNA]</scope>
    <source>
        <strain evidence="4 11">2789STDY5834884</strain>
        <strain evidence="10">T1-815</strain>
    </source>
</reference>
<dbReference type="Proteomes" id="UP000283683">
    <property type="component" value="Unassembled WGS sequence"/>
</dbReference>
<keyword evidence="1" id="KW-0472">Membrane</keyword>
<dbReference type="AlphaFoldDB" id="A0A0M6WYV5"/>
<sequence>MTGNKLNVDLSYGLKGSYTVEGAIIIPIFIVMLAIAMKMGLVLYNEMKADSSYEYATDMWLVDDFYNYQVLKEVVNEF</sequence>
<evidence type="ECO:0000313" key="8">
    <source>
        <dbReference type="EMBL" id="RGW86831.1"/>
    </source>
</evidence>
<evidence type="ECO:0000313" key="12">
    <source>
        <dbReference type="Proteomes" id="UP000260642"/>
    </source>
</evidence>
<evidence type="ECO:0000313" key="13">
    <source>
        <dbReference type="Proteomes" id="UP000283683"/>
    </source>
</evidence>
<evidence type="ECO:0000313" key="11">
    <source>
        <dbReference type="Proteomes" id="UP000095602"/>
    </source>
</evidence>
<dbReference type="Proteomes" id="UP000095602">
    <property type="component" value="Unassembled WGS sequence"/>
</dbReference>
<evidence type="ECO:0000313" key="6">
    <source>
        <dbReference type="EMBL" id="NSC77457.1"/>
    </source>
</evidence>
<dbReference type="Proteomes" id="UP000465607">
    <property type="component" value="Unassembled WGS sequence"/>
</dbReference>
<organism evidence="3 10">
    <name type="scientific">Agathobacter rectalis</name>
    <dbReference type="NCBI Taxonomy" id="39491"/>
    <lineage>
        <taxon>Bacteria</taxon>
        <taxon>Bacillati</taxon>
        <taxon>Bacillota</taxon>
        <taxon>Clostridia</taxon>
        <taxon>Lachnospirales</taxon>
        <taxon>Lachnospiraceae</taxon>
        <taxon>Agathobacter</taxon>
    </lineage>
</organism>
<dbReference type="Proteomes" id="UP001193756">
    <property type="component" value="Unassembled WGS sequence"/>
</dbReference>
<evidence type="ECO:0000313" key="4">
    <source>
        <dbReference type="EMBL" id="CUP12233.1"/>
    </source>
</evidence>
<dbReference type="RefSeq" id="WP_055062724.1">
    <property type="nucleotide sequence ID" value="NZ_AP031452.1"/>
</dbReference>
<evidence type="ECO:0000313" key="10">
    <source>
        <dbReference type="Proteomes" id="UP000049472"/>
    </source>
</evidence>
<reference evidence="6" key="6">
    <citation type="submission" date="2020-02" db="EMBL/GenBank/DDBJ databases">
        <authorList>
            <person name="Littmann E."/>
            <person name="Sorbara M."/>
        </authorList>
    </citation>
    <scope>NUCLEOTIDE SEQUENCE</scope>
    <source>
        <strain evidence="6">MSK.16.45</strain>
    </source>
</reference>
<keyword evidence="10" id="KW-1185">Reference proteome</keyword>
<dbReference type="EMBL" id="QSES01000023">
    <property type="protein sequence ID" value="RGZ90304.1"/>
    <property type="molecule type" value="Genomic_DNA"/>
</dbReference>
<protein>
    <submittedName>
        <fullName evidence="6">Pilus assembly protein</fullName>
    </submittedName>
</protein>
<reference evidence="3" key="1">
    <citation type="submission" date="2015-05" db="EMBL/GenBank/DDBJ databases">
        <authorList>
            <person name="Wang D.B."/>
            <person name="Wang M."/>
        </authorList>
    </citation>
    <scope>NUCLEOTIDE SEQUENCE [LARGE SCALE GENOMIC DNA]</scope>
    <source>
        <strain evidence="3">T1-815</strain>
    </source>
</reference>
<dbReference type="Proteomes" id="UP000283721">
    <property type="component" value="Unassembled WGS sequence"/>
</dbReference>
<evidence type="ECO:0000259" key="2">
    <source>
        <dbReference type="Pfam" id="PF07811"/>
    </source>
</evidence>
<evidence type="ECO:0000313" key="5">
    <source>
        <dbReference type="EMBL" id="MSD27709.1"/>
    </source>
</evidence>
<dbReference type="EMBL" id="CZAJ01000018">
    <property type="protein sequence ID" value="CUP12233.1"/>
    <property type="molecule type" value="Genomic_DNA"/>
</dbReference>
<dbReference type="EMBL" id="QSAZ01000008">
    <property type="protein sequence ID" value="RGW86831.1"/>
    <property type="molecule type" value="Genomic_DNA"/>
</dbReference>